<feature type="domain" description="RecA family profile 1" evidence="4">
    <location>
        <begin position="102"/>
        <end position="292"/>
    </location>
</feature>
<dbReference type="GO" id="GO:0061982">
    <property type="term" value="P:meiosis I cell cycle process"/>
    <property type="evidence" value="ECO:0007669"/>
    <property type="project" value="UniProtKB-ARBA"/>
</dbReference>
<dbReference type="PROSITE" id="PS50162">
    <property type="entry name" value="RECA_2"/>
    <property type="match status" value="1"/>
</dbReference>
<dbReference type="AlphaFoldDB" id="A0A9W9N0R8"/>
<dbReference type="GO" id="GO:0000730">
    <property type="term" value="P:DNA recombinase assembly"/>
    <property type="evidence" value="ECO:0007669"/>
    <property type="project" value="TreeGrafter"/>
</dbReference>
<dbReference type="InterPro" id="IPR013632">
    <property type="entry name" value="Rad51_C"/>
</dbReference>
<evidence type="ECO:0000313" key="5">
    <source>
        <dbReference type="EMBL" id="KAJ5211120.1"/>
    </source>
</evidence>
<evidence type="ECO:0000256" key="1">
    <source>
        <dbReference type="ARBA" id="ARBA00022741"/>
    </source>
</evidence>
<dbReference type="InterPro" id="IPR027417">
    <property type="entry name" value="P-loop_NTPase"/>
</dbReference>
<proteinExistence type="predicted"/>
<dbReference type="GO" id="GO:0042148">
    <property type="term" value="P:DNA strand invasion"/>
    <property type="evidence" value="ECO:0007669"/>
    <property type="project" value="TreeGrafter"/>
</dbReference>
<feature type="compositionally biased region" description="Polar residues" evidence="3">
    <location>
        <begin position="476"/>
        <end position="486"/>
    </location>
</feature>
<reference evidence="5" key="2">
    <citation type="journal article" date="2023" name="IMA Fungus">
        <title>Comparative genomic study of the Penicillium genus elucidates a diverse pangenome and 15 lateral gene transfer events.</title>
        <authorList>
            <person name="Petersen C."/>
            <person name="Sorensen T."/>
            <person name="Nielsen M.R."/>
            <person name="Sondergaard T.E."/>
            <person name="Sorensen J.L."/>
            <person name="Fitzpatrick D.A."/>
            <person name="Frisvad J.C."/>
            <person name="Nielsen K.L."/>
        </authorList>
    </citation>
    <scope>NUCLEOTIDE SEQUENCE</scope>
    <source>
        <strain evidence="5">IBT 16849</strain>
    </source>
</reference>
<dbReference type="GO" id="GO:0003690">
    <property type="term" value="F:double-stranded DNA binding"/>
    <property type="evidence" value="ECO:0007669"/>
    <property type="project" value="TreeGrafter"/>
</dbReference>
<feature type="region of interest" description="Disordered" evidence="3">
    <location>
        <begin position="298"/>
        <end position="363"/>
    </location>
</feature>
<name>A0A9W9N0R8_9EURO</name>
<keyword evidence="6" id="KW-1185">Reference proteome</keyword>
<feature type="region of interest" description="Disordered" evidence="3">
    <location>
        <begin position="69"/>
        <end position="90"/>
    </location>
</feature>
<dbReference type="PANTHER" id="PTHR22942:SF66">
    <property type="entry name" value="RE19845P"/>
    <property type="match status" value="1"/>
</dbReference>
<organism evidence="5 6">
    <name type="scientific">Penicillium cf. griseofulvum</name>
    <dbReference type="NCBI Taxonomy" id="2972120"/>
    <lineage>
        <taxon>Eukaryota</taxon>
        <taxon>Fungi</taxon>
        <taxon>Dikarya</taxon>
        <taxon>Ascomycota</taxon>
        <taxon>Pezizomycotina</taxon>
        <taxon>Eurotiomycetes</taxon>
        <taxon>Eurotiomycetidae</taxon>
        <taxon>Eurotiales</taxon>
        <taxon>Aspergillaceae</taxon>
        <taxon>Penicillium</taxon>
    </lineage>
</organism>
<dbReference type="GO" id="GO:0000150">
    <property type="term" value="F:DNA strand exchange activity"/>
    <property type="evidence" value="ECO:0007669"/>
    <property type="project" value="TreeGrafter"/>
</dbReference>
<comment type="caution">
    <text evidence="5">The sequence shown here is derived from an EMBL/GenBank/DDBJ whole genome shotgun (WGS) entry which is preliminary data.</text>
</comment>
<keyword evidence="2" id="KW-0067">ATP-binding</keyword>
<dbReference type="PANTHER" id="PTHR22942">
    <property type="entry name" value="RECA/RAD51/RADA DNA STRAND-PAIRING FAMILY MEMBER"/>
    <property type="match status" value="1"/>
</dbReference>
<evidence type="ECO:0000256" key="2">
    <source>
        <dbReference type="ARBA" id="ARBA00022840"/>
    </source>
</evidence>
<dbReference type="GO" id="GO:0140664">
    <property type="term" value="F:ATP-dependent DNA damage sensor activity"/>
    <property type="evidence" value="ECO:0007669"/>
    <property type="project" value="InterPro"/>
</dbReference>
<protein>
    <recommendedName>
        <fullName evidence="4">RecA family profile 1 domain-containing protein</fullName>
    </recommendedName>
</protein>
<evidence type="ECO:0000256" key="3">
    <source>
        <dbReference type="SAM" id="MobiDB-lite"/>
    </source>
</evidence>
<feature type="compositionally biased region" description="Polar residues" evidence="3">
    <location>
        <begin position="71"/>
        <end position="90"/>
    </location>
</feature>
<dbReference type="GO" id="GO:0006312">
    <property type="term" value="P:mitotic recombination"/>
    <property type="evidence" value="ECO:0007669"/>
    <property type="project" value="TreeGrafter"/>
</dbReference>
<dbReference type="EMBL" id="JAPQKP010000001">
    <property type="protein sequence ID" value="KAJ5211120.1"/>
    <property type="molecule type" value="Genomic_DNA"/>
</dbReference>
<evidence type="ECO:0000259" key="4">
    <source>
        <dbReference type="PROSITE" id="PS50162"/>
    </source>
</evidence>
<feature type="region of interest" description="Disordered" evidence="3">
    <location>
        <begin position="470"/>
        <end position="535"/>
    </location>
</feature>
<dbReference type="GO" id="GO:0005524">
    <property type="term" value="F:ATP binding"/>
    <property type="evidence" value="ECO:0007669"/>
    <property type="project" value="UniProtKB-KW"/>
</dbReference>
<dbReference type="Proteomes" id="UP001150879">
    <property type="component" value="Unassembled WGS sequence"/>
</dbReference>
<gene>
    <name evidence="5" type="ORF">N7472_001259</name>
</gene>
<evidence type="ECO:0000313" key="6">
    <source>
        <dbReference type="Proteomes" id="UP001150879"/>
    </source>
</evidence>
<dbReference type="Pfam" id="PF08423">
    <property type="entry name" value="Rad51"/>
    <property type="match status" value="1"/>
</dbReference>
<dbReference type="InterPro" id="IPR020588">
    <property type="entry name" value="RecA_ATP-bd"/>
</dbReference>
<dbReference type="Gene3D" id="3.40.50.300">
    <property type="entry name" value="P-loop containing nucleotide triphosphate hydrolases"/>
    <property type="match status" value="1"/>
</dbReference>
<sequence>MDLPLILPGFVTKPFAHILPPLERAKVTTVDLITLDSLEIAKRARVPPADVRRLSSRIVEALHTDVGFEKPQTNTGISDGPSSSINPDVTSRTIGSTKRALQWNTISTLDPAMDALIGGGIPTGYITEVTGEREVNLTCGSMSSGSGKTQFLLSLCLAVQLPKPHGLRRRAIYISTEHPLSTPRLSQLLECNPLLSTLPAEQAPSLQDILSINAMDLEAQDHILNFQLPVAIERYNIGLVIIDSITSNYRAEYTSHDFQSLNKRTSQLTKLGHLLRNLAVKEDVAIVVANQVSDRFERLKSSEQTPRAGLSISSQTPGRGSGPVSPLPKSRTEQLATRNSQPPPSSPAISPSPYHAPDDKNFDGSYLIAPRARNSMLNLAHQERFHSGWGDGRYPESGSMKNPALGFVWSTQIACRIALKKEESHAVGVSVEDHAYMASTQDAFQSQNGGNDNTFRDPDSIAMPAPYLKNRAPDLQNHQPTPGSEPTTRRTMKLVFSPWTAGPKDTSRNGQPSRRSGEVEFEIWKGGLRSKSHGD</sequence>
<accession>A0A9W9N0R8</accession>
<dbReference type="GO" id="GO:0003697">
    <property type="term" value="F:single-stranded DNA binding"/>
    <property type="evidence" value="ECO:0007669"/>
    <property type="project" value="TreeGrafter"/>
</dbReference>
<keyword evidence="1" id="KW-0547">Nucleotide-binding</keyword>
<reference evidence="5" key="1">
    <citation type="submission" date="2022-11" db="EMBL/GenBank/DDBJ databases">
        <authorList>
            <person name="Petersen C."/>
        </authorList>
    </citation>
    <scope>NUCLEOTIDE SEQUENCE</scope>
    <source>
        <strain evidence="5">IBT 16849</strain>
    </source>
</reference>
<dbReference type="SUPFAM" id="SSF52540">
    <property type="entry name" value="P-loop containing nucleoside triphosphate hydrolases"/>
    <property type="match status" value="1"/>
</dbReference>